<keyword evidence="7" id="KW-0645">Protease</keyword>
<gene>
    <name evidence="7" type="ORF">GCM10025881_35420</name>
</gene>
<dbReference type="InterPro" id="IPR003825">
    <property type="entry name" value="Colicin-V_CvpA"/>
</dbReference>
<keyword evidence="2 6" id="KW-0812">Transmembrane</keyword>
<dbReference type="GO" id="GO:0006508">
    <property type="term" value="P:proteolysis"/>
    <property type="evidence" value="ECO:0007669"/>
    <property type="project" value="UniProtKB-KW"/>
</dbReference>
<feature type="region of interest" description="Disordered" evidence="5">
    <location>
        <begin position="167"/>
        <end position="188"/>
    </location>
</feature>
<dbReference type="InterPro" id="IPR047680">
    <property type="entry name" value="MarP-like"/>
</dbReference>
<dbReference type="InterPro" id="IPR043504">
    <property type="entry name" value="Peptidase_S1_PA_chymotrypsin"/>
</dbReference>
<dbReference type="SUPFAM" id="SSF50494">
    <property type="entry name" value="Trypsin-like serine proteases"/>
    <property type="match status" value="1"/>
</dbReference>
<keyword evidence="8" id="KW-1185">Reference proteome</keyword>
<evidence type="ECO:0000256" key="3">
    <source>
        <dbReference type="ARBA" id="ARBA00022989"/>
    </source>
</evidence>
<dbReference type="Pfam" id="PF02674">
    <property type="entry name" value="Colicin_V"/>
    <property type="match status" value="1"/>
</dbReference>
<evidence type="ECO:0000256" key="2">
    <source>
        <dbReference type="ARBA" id="ARBA00022692"/>
    </source>
</evidence>
<dbReference type="NCBIfam" id="NF033740">
    <property type="entry name" value="MarP_fam_protase"/>
    <property type="match status" value="1"/>
</dbReference>
<sequence>MLAARLLDVLLILVLLVYLGEGVRNGFARSVSAILGVIAGGAIAFFLIPLLAGIVPDPFWRTFLVVASSAALLLGGHALGAAVGRSLRGRRNHLNPLDRFFGGLANFVVAALVVGMIAGGIGALGIPLLSRAVANSYVLRGISAVTPDPVEAALAQLRSTVLSEGLPSLPDPGGVTAPPTAPTGPTDTTALQRAAQSVVRISGTAYACGQNQSGSGFVVSTGRVVTNAHVVAGVTQPVVEAPNGQAIEASVVYFDPHHDLAVLAVRGLDVAPIAMGDVLGTGDHAVVDGYPYGGPFTTGPARVLAVTRSSIDDVGDDGQTVREIYSLSADVKPGNSGGPLLAVDGRIAGIVFARSSDQANLGYAMTDDELAPVVQRAPALSSSVSSGACTRG</sequence>
<name>A0ABQ6K7U4_9MICO</name>
<dbReference type="InterPro" id="IPR009003">
    <property type="entry name" value="Peptidase_S1_PA"/>
</dbReference>
<feature type="transmembrane region" description="Helical" evidence="6">
    <location>
        <begin position="104"/>
        <end position="130"/>
    </location>
</feature>
<feature type="transmembrane region" description="Helical" evidence="6">
    <location>
        <begin position="32"/>
        <end position="55"/>
    </location>
</feature>
<evidence type="ECO:0000313" key="7">
    <source>
        <dbReference type="EMBL" id="GMA96718.1"/>
    </source>
</evidence>
<dbReference type="PRINTS" id="PR00834">
    <property type="entry name" value="PROTEASES2C"/>
</dbReference>
<dbReference type="Pfam" id="PF13365">
    <property type="entry name" value="Trypsin_2"/>
    <property type="match status" value="1"/>
</dbReference>
<dbReference type="Proteomes" id="UP001157034">
    <property type="component" value="Unassembled WGS sequence"/>
</dbReference>
<dbReference type="RefSeq" id="WP_284255239.1">
    <property type="nucleotide sequence ID" value="NZ_BAAAQO010000004.1"/>
</dbReference>
<dbReference type="PANTHER" id="PTHR43019:SF23">
    <property type="entry name" value="PROTEASE DO-LIKE 5, CHLOROPLASTIC"/>
    <property type="match status" value="1"/>
</dbReference>
<evidence type="ECO:0000256" key="4">
    <source>
        <dbReference type="ARBA" id="ARBA00023136"/>
    </source>
</evidence>
<evidence type="ECO:0000256" key="5">
    <source>
        <dbReference type="SAM" id="MobiDB-lite"/>
    </source>
</evidence>
<dbReference type="InterPro" id="IPR001940">
    <property type="entry name" value="Peptidase_S1C"/>
</dbReference>
<evidence type="ECO:0000256" key="6">
    <source>
        <dbReference type="SAM" id="Phobius"/>
    </source>
</evidence>
<accession>A0ABQ6K7U4</accession>
<dbReference type="EMBL" id="BSVB01000001">
    <property type="protein sequence ID" value="GMA96718.1"/>
    <property type="molecule type" value="Genomic_DNA"/>
</dbReference>
<evidence type="ECO:0000313" key="8">
    <source>
        <dbReference type="Proteomes" id="UP001157034"/>
    </source>
</evidence>
<dbReference type="GO" id="GO:0008233">
    <property type="term" value="F:peptidase activity"/>
    <property type="evidence" value="ECO:0007669"/>
    <property type="project" value="UniProtKB-KW"/>
</dbReference>
<feature type="transmembrane region" description="Helical" evidence="6">
    <location>
        <begin position="62"/>
        <end position="84"/>
    </location>
</feature>
<proteinExistence type="predicted"/>
<comment type="subcellular location">
    <subcellularLocation>
        <location evidence="1">Membrane</location>
        <topology evidence="1">Multi-pass membrane protein</topology>
    </subcellularLocation>
</comment>
<protein>
    <submittedName>
        <fullName evidence="7">Serine protease</fullName>
    </submittedName>
</protein>
<keyword evidence="4 6" id="KW-0472">Membrane</keyword>
<keyword evidence="3 6" id="KW-1133">Transmembrane helix</keyword>
<feature type="compositionally biased region" description="Low complexity" evidence="5">
    <location>
        <begin position="171"/>
        <end position="188"/>
    </location>
</feature>
<comment type="caution">
    <text evidence="7">The sequence shown here is derived from an EMBL/GenBank/DDBJ whole genome shotgun (WGS) entry which is preliminary data.</text>
</comment>
<dbReference type="PANTHER" id="PTHR43019">
    <property type="entry name" value="SERINE ENDOPROTEASE DEGS"/>
    <property type="match status" value="1"/>
</dbReference>
<dbReference type="Gene3D" id="2.40.10.10">
    <property type="entry name" value="Trypsin-like serine proteases"/>
    <property type="match status" value="2"/>
</dbReference>
<keyword evidence="7" id="KW-0378">Hydrolase</keyword>
<evidence type="ECO:0000256" key="1">
    <source>
        <dbReference type="ARBA" id="ARBA00004141"/>
    </source>
</evidence>
<organism evidence="7 8">
    <name type="scientific">Pseudolysinimonas kribbensis</name>
    <dbReference type="NCBI Taxonomy" id="433641"/>
    <lineage>
        <taxon>Bacteria</taxon>
        <taxon>Bacillati</taxon>
        <taxon>Actinomycetota</taxon>
        <taxon>Actinomycetes</taxon>
        <taxon>Micrococcales</taxon>
        <taxon>Microbacteriaceae</taxon>
        <taxon>Pseudolysinimonas</taxon>
    </lineage>
</organism>
<reference evidence="8" key="1">
    <citation type="journal article" date="2019" name="Int. J. Syst. Evol. Microbiol.">
        <title>The Global Catalogue of Microorganisms (GCM) 10K type strain sequencing project: providing services to taxonomists for standard genome sequencing and annotation.</title>
        <authorList>
            <consortium name="The Broad Institute Genomics Platform"/>
            <consortium name="The Broad Institute Genome Sequencing Center for Infectious Disease"/>
            <person name="Wu L."/>
            <person name="Ma J."/>
        </authorList>
    </citation>
    <scope>NUCLEOTIDE SEQUENCE [LARGE SCALE GENOMIC DNA]</scope>
    <source>
        <strain evidence="8">NBRC 108894</strain>
    </source>
</reference>